<dbReference type="InterPro" id="IPR000182">
    <property type="entry name" value="GNAT_dom"/>
</dbReference>
<dbReference type="SUPFAM" id="SSF56059">
    <property type="entry name" value="Glutathione synthetase ATP-binding domain-like"/>
    <property type="match status" value="1"/>
</dbReference>
<dbReference type="Gene3D" id="3.40.630.30">
    <property type="match status" value="1"/>
</dbReference>
<feature type="domain" description="N-acetyltransferase" evidence="6">
    <location>
        <begin position="734"/>
        <end position="889"/>
    </location>
</feature>
<dbReference type="InterPro" id="IPR003781">
    <property type="entry name" value="CoA-bd"/>
</dbReference>
<dbReference type="InterPro" id="IPR016181">
    <property type="entry name" value="Acyl_CoA_acyltransferase"/>
</dbReference>
<proteinExistence type="predicted"/>
<dbReference type="SUPFAM" id="SSF55729">
    <property type="entry name" value="Acyl-CoA N-acyltransferases (Nat)"/>
    <property type="match status" value="1"/>
</dbReference>
<dbReference type="InterPro" id="IPR043938">
    <property type="entry name" value="Ligase_CoA_dom"/>
</dbReference>
<keyword evidence="1 7" id="KW-0436">Ligase</keyword>
<dbReference type="SUPFAM" id="SSF52210">
    <property type="entry name" value="Succinyl-CoA synthetase domains"/>
    <property type="match status" value="2"/>
</dbReference>
<dbReference type="Pfam" id="PF13607">
    <property type="entry name" value="Succ_CoA_lig"/>
    <property type="match status" value="1"/>
</dbReference>
<dbReference type="Pfam" id="PF19045">
    <property type="entry name" value="Ligase_CoA_2"/>
    <property type="match status" value="1"/>
</dbReference>
<evidence type="ECO:0000256" key="1">
    <source>
        <dbReference type="ARBA" id="ARBA00022598"/>
    </source>
</evidence>
<accession>A0ABU9MUJ2</accession>
<evidence type="ECO:0000259" key="5">
    <source>
        <dbReference type="PROSITE" id="PS50975"/>
    </source>
</evidence>
<evidence type="ECO:0000256" key="2">
    <source>
        <dbReference type="ARBA" id="ARBA00022741"/>
    </source>
</evidence>
<evidence type="ECO:0000259" key="6">
    <source>
        <dbReference type="PROSITE" id="PS51186"/>
    </source>
</evidence>
<dbReference type="Gene3D" id="3.40.50.261">
    <property type="entry name" value="Succinyl-CoA synthetase domains"/>
    <property type="match status" value="2"/>
</dbReference>
<dbReference type="RefSeq" id="WP_342675526.1">
    <property type="nucleotide sequence ID" value="NZ_JBCGCU010000001.1"/>
</dbReference>
<feature type="domain" description="ATP-grasp" evidence="5">
    <location>
        <begin position="495"/>
        <end position="712"/>
    </location>
</feature>
<keyword evidence="3 4" id="KW-0067">ATP-binding</keyword>
<dbReference type="Proteomes" id="UP001447008">
    <property type="component" value="Unassembled WGS sequence"/>
</dbReference>
<name>A0ABU9MUJ2_9GAMM</name>
<organism evidence="7 8">
    <name type="scientific">Pseudoalteromonas qingdaonensis</name>
    <dbReference type="NCBI Taxonomy" id="3131913"/>
    <lineage>
        <taxon>Bacteria</taxon>
        <taxon>Pseudomonadati</taxon>
        <taxon>Pseudomonadota</taxon>
        <taxon>Gammaproteobacteria</taxon>
        <taxon>Alteromonadales</taxon>
        <taxon>Pseudoalteromonadaceae</taxon>
        <taxon>Pseudoalteromonas</taxon>
    </lineage>
</organism>
<dbReference type="Gene3D" id="3.30.470.20">
    <property type="entry name" value="ATP-grasp fold, B domain"/>
    <property type="match status" value="1"/>
</dbReference>
<evidence type="ECO:0000256" key="3">
    <source>
        <dbReference type="ARBA" id="ARBA00022840"/>
    </source>
</evidence>
<dbReference type="PROSITE" id="PS50975">
    <property type="entry name" value="ATP_GRASP"/>
    <property type="match status" value="1"/>
</dbReference>
<dbReference type="SUPFAM" id="SSF51735">
    <property type="entry name" value="NAD(P)-binding Rossmann-fold domains"/>
    <property type="match status" value="1"/>
</dbReference>
<dbReference type="InterPro" id="IPR011761">
    <property type="entry name" value="ATP-grasp"/>
</dbReference>
<dbReference type="EMBL" id="JBCGCU010000001">
    <property type="protein sequence ID" value="MEM0513981.1"/>
    <property type="molecule type" value="Genomic_DNA"/>
</dbReference>
<keyword evidence="2 4" id="KW-0547">Nucleotide-binding</keyword>
<evidence type="ECO:0000313" key="7">
    <source>
        <dbReference type="EMBL" id="MEM0513981.1"/>
    </source>
</evidence>
<evidence type="ECO:0000256" key="4">
    <source>
        <dbReference type="PROSITE-ProRule" id="PRU00409"/>
    </source>
</evidence>
<comment type="caution">
    <text evidence="7">The sequence shown here is derived from an EMBL/GenBank/DDBJ whole genome shotgun (WGS) entry which is preliminary data.</text>
</comment>
<dbReference type="Pfam" id="PF13380">
    <property type="entry name" value="CoA_binding_2"/>
    <property type="match status" value="1"/>
</dbReference>
<dbReference type="InterPro" id="IPR016102">
    <property type="entry name" value="Succinyl-CoA_synth-like"/>
</dbReference>
<dbReference type="Gene3D" id="3.30.1490.20">
    <property type="entry name" value="ATP-grasp fold, A domain"/>
    <property type="match status" value="1"/>
</dbReference>
<dbReference type="PROSITE" id="PS51186">
    <property type="entry name" value="GNAT"/>
    <property type="match status" value="1"/>
</dbReference>
<dbReference type="InterPro" id="IPR032875">
    <property type="entry name" value="Succ_CoA_lig_flav_dom"/>
</dbReference>
<dbReference type="PANTHER" id="PTHR43334">
    <property type="entry name" value="ACETATE--COA LIGASE [ADP-FORMING]"/>
    <property type="match status" value="1"/>
</dbReference>
<dbReference type="PANTHER" id="PTHR43334:SF1">
    <property type="entry name" value="3-HYDROXYPROPIONATE--COA LIGASE [ADP-FORMING]"/>
    <property type="match status" value="1"/>
</dbReference>
<dbReference type="Pfam" id="PF13302">
    <property type="entry name" value="Acetyltransf_3"/>
    <property type="match status" value="1"/>
</dbReference>
<dbReference type="Gene3D" id="3.40.50.720">
    <property type="entry name" value="NAD(P)-binding Rossmann-like Domain"/>
    <property type="match status" value="1"/>
</dbReference>
<dbReference type="InterPro" id="IPR051538">
    <property type="entry name" value="Acyl-CoA_Synth/Transferase"/>
</dbReference>
<dbReference type="Pfam" id="PF13549">
    <property type="entry name" value="ATP-grasp_5"/>
    <property type="match status" value="1"/>
</dbReference>
<protein>
    <submittedName>
        <fullName evidence="7">Bifunctional acetate--CoA ligase family protein/GNAT family N-acetyltransferase</fullName>
    </submittedName>
</protein>
<dbReference type="InterPro" id="IPR013815">
    <property type="entry name" value="ATP_grasp_subdomain_1"/>
</dbReference>
<dbReference type="GO" id="GO:0016874">
    <property type="term" value="F:ligase activity"/>
    <property type="evidence" value="ECO:0007669"/>
    <property type="project" value="UniProtKB-KW"/>
</dbReference>
<evidence type="ECO:0000313" key="8">
    <source>
        <dbReference type="Proteomes" id="UP001447008"/>
    </source>
</evidence>
<dbReference type="SMART" id="SM00881">
    <property type="entry name" value="CoA_binding"/>
    <property type="match status" value="1"/>
</dbReference>
<keyword evidence="8" id="KW-1185">Reference proteome</keyword>
<reference evidence="7 8" key="1">
    <citation type="submission" date="2024-03" db="EMBL/GenBank/DDBJ databases">
        <title>Pseudoalteromonas qingdaonensis sp. nov., isolated from the intestines of marine benthic organisms.</title>
        <authorList>
            <person name="Lin X."/>
            <person name="Fang S."/>
            <person name="Hu X."/>
        </authorList>
    </citation>
    <scope>NUCLEOTIDE SEQUENCE [LARGE SCALE GENOMIC DNA]</scope>
    <source>
        <strain evidence="7 8">YIC-827</strain>
    </source>
</reference>
<dbReference type="InterPro" id="IPR036291">
    <property type="entry name" value="NAD(P)-bd_dom_sf"/>
</dbReference>
<gene>
    <name evidence="7" type="ORF">WCN91_00770</name>
</gene>
<sequence>MSVKRISQFFNPKSIAVVGASNNPLRPGYIVMRNLLQGGFNGPIMPVTPKYEAVHGVLAYADIASLPQPPDIAIICTNKATLLPLISDLAKQGCCNVIVVAAGLSDEQKTELQQHCKAQHVNLMGPNCLGLMIPHLGVNASFSHTVTRPGKVAFISQSAAVCSTILDWAQHKDIGFSYFISVGDCLDIDFGELLDFLGRDARTKAVLLYIDNLKDIRGFISAARAAAFSKPVIVIKTGRTDAGAQAASAHTGGASGCDAVYDALIQRAGMLRVNDLRELFAATQTLALHPKLLKVEPLCILTNGGGPAVMAVDSLVQSSGKLCELSEATLEALNKVIPQADSTHNPVDIFGDSDPMRYQQALKILLEAKEVENLLIIHTPSALAPSADYARIIVDTLEQIDTRKRPFVMTNFMGEDAAYEARRICAQGGIPTYRTPEGAVGAYMHLINYRRNQKHLTQTPESIVDDLDIQVEKAQAEISAHLDRNVHYLSTHQAAPLLAYYGIDTVTTYIATTPSEAAEVAAECGFPVVLKLISPDIASKSEVGGVVLNLSDEHEVEQAAFAILLRINQVYPEARIDGFAIQPMAPRAGAHELRIAIKTDPQFGPVILLGEAGSALDYSQAAVALPPLNMNLAKYLIANALDKGVLKERTLPEKVDKYRLCALLTRVSQLIVDQPDIHSLELNPLLATQSQFLVLDASIGISRYKRLAHRKRLAIRPYPKELERWVTLKDGSDALLRPIRPEDEQAHRRFDESLTKEDRYRRFFGEMPHFSHEQLAKMTQIDYDREMAFIVTRKQGGEDITLGVSRVLMDPDNLVGEFAIVVGSQSQGLGLGRILLGAAVDYCQQQGVGSIEGMTLWENTGMIELARKLGFTISRDFEEGTIHMRRELNKRIEDD</sequence>